<dbReference type="InterPro" id="IPR027267">
    <property type="entry name" value="AH/BAR_dom_sf"/>
</dbReference>
<evidence type="ECO:0000256" key="3">
    <source>
        <dbReference type="ARBA" id="ARBA00022723"/>
    </source>
</evidence>
<dbReference type="SUPFAM" id="SSF103657">
    <property type="entry name" value="BAR/IMD domain-like"/>
    <property type="match status" value="1"/>
</dbReference>
<dbReference type="Gene3D" id="2.30.29.30">
    <property type="entry name" value="Pleckstrin-homology domain (PH domain)/Phosphotyrosine-binding domain (PTB)"/>
    <property type="match status" value="1"/>
</dbReference>
<feature type="domain" description="PH" evidence="11">
    <location>
        <begin position="207"/>
        <end position="256"/>
    </location>
</feature>
<dbReference type="Proteomes" id="UP000228934">
    <property type="component" value="Unassembled WGS sequence"/>
</dbReference>
<feature type="coiled-coil region" evidence="10">
    <location>
        <begin position="76"/>
        <end position="103"/>
    </location>
</feature>
<proteinExistence type="predicted"/>
<evidence type="ECO:0000256" key="7">
    <source>
        <dbReference type="ARBA" id="ARBA00023043"/>
    </source>
</evidence>
<feature type="non-terminal residue" evidence="12">
    <location>
        <position position="256"/>
    </location>
</feature>
<keyword evidence="13" id="KW-1185">Reference proteome</keyword>
<comment type="domain">
    <text evidence="9">PH domain binds phospholipids including phosphatidic acid, phosphatidylinositol 3-phosphate, phosphatidylinositol 3,5-bisphosphate (PIP2) and phosphatidylinositol 3,4,5-trisphosphate (PIP3). May mediate protein binding to PIP2 or PIP3 containing membranes.</text>
</comment>
<dbReference type="Pfam" id="PF00169">
    <property type="entry name" value="PH"/>
    <property type="match status" value="1"/>
</dbReference>
<dbReference type="PROSITE" id="PS50003">
    <property type="entry name" value="PH_DOMAIN"/>
    <property type="match status" value="1"/>
</dbReference>
<keyword evidence="6 9" id="KW-0862">Zinc</keyword>
<evidence type="ECO:0000256" key="6">
    <source>
        <dbReference type="ARBA" id="ARBA00022833"/>
    </source>
</evidence>
<keyword evidence="3 9" id="KW-0479">Metal-binding</keyword>
<comment type="subcellular location">
    <subcellularLocation>
        <location evidence="1">Endomembrane system</location>
        <topology evidence="1">Peripheral membrane protein</topology>
    </subcellularLocation>
    <subcellularLocation>
        <location evidence="9">Endosome membrane</location>
        <topology evidence="9">Peripheral membrane protein</topology>
    </subcellularLocation>
</comment>
<keyword evidence="2 9" id="KW-0343">GTPase activation</keyword>
<evidence type="ECO:0000256" key="8">
    <source>
        <dbReference type="ARBA" id="ARBA00023136"/>
    </source>
</evidence>
<dbReference type="InterPro" id="IPR045258">
    <property type="entry name" value="ACAP1/2/3-like"/>
</dbReference>
<evidence type="ECO:0000259" key="11">
    <source>
        <dbReference type="PROSITE" id="PS50003"/>
    </source>
</evidence>
<dbReference type="Gene3D" id="1.20.1270.60">
    <property type="entry name" value="Arfaptin homology (AH) domain/BAR domain"/>
    <property type="match status" value="1"/>
</dbReference>
<dbReference type="InterPro" id="IPR001849">
    <property type="entry name" value="PH_domain"/>
</dbReference>
<dbReference type="OrthoDB" id="10070851at2759"/>
<comment type="function">
    <text evidence="9">GTPase-activating protein for the ADP ribosylation factor family.</text>
</comment>
<dbReference type="AlphaFoldDB" id="A0A2G9S281"/>
<protein>
    <recommendedName>
        <fullName evidence="9">Arf-GAP with coiled-coil, ANK repeat and PH domain-containing protein</fullName>
        <shortName evidence="9">Cnt-b</shortName>
    </recommendedName>
    <alternativeName>
        <fullName evidence="9">Centaurin-beta</fullName>
    </alternativeName>
</protein>
<evidence type="ECO:0000256" key="4">
    <source>
        <dbReference type="ARBA" id="ARBA00022737"/>
    </source>
</evidence>
<dbReference type="GO" id="GO:0008270">
    <property type="term" value="F:zinc ion binding"/>
    <property type="evidence" value="ECO:0007669"/>
    <property type="project" value="UniProtKB-KW"/>
</dbReference>
<keyword evidence="10" id="KW-0175">Coiled coil</keyword>
<evidence type="ECO:0000256" key="1">
    <source>
        <dbReference type="ARBA" id="ARBA00004184"/>
    </source>
</evidence>
<evidence type="ECO:0000256" key="5">
    <source>
        <dbReference type="ARBA" id="ARBA00022771"/>
    </source>
</evidence>
<evidence type="ECO:0000256" key="10">
    <source>
        <dbReference type="SAM" id="Coils"/>
    </source>
</evidence>
<keyword evidence="7 9" id="KW-0040">ANK repeat</keyword>
<reference evidence="13" key="1">
    <citation type="journal article" date="2017" name="Nat. Commun.">
        <title>The North American bullfrog draft genome provides insight into hormonal regulation of long noncoding RNA.</title>
        <authorList>
            <person name="Hammond S.A."/>
            <person name="Warren R.L."/>
            <person name="Vandervalk B.P."/>
            <person name="Kucuk E."/>
            <person name="Khan H."/>
            <person name="Gibb E.A."/>
            <person name="Pandoh P."/>
            <person name="Kirk H."/>
            <person name="Zhao Y."/>
            <person name="Jones M."/>
            <person name="Mungall A.J."/>
            <person name="Coope R."/>
            <person name="Pleasance S."/>
            <person name="Moore R.A."/>
            <person name="Holt R.A."/>
            <person name="Round J.M."/>
            <person name="Ohora S."/>
            <person name="Walle B.V."/>
            <person name="Veldhoen N."/>
            <person name="Helbing C.C."/>
            <person name="Birol I."/>
        </authorList>
    </citation>
    <scope>NUCLEOTIDE SEQUENCE [LARGE SCALE GENOMIC DNA]</scope>
</reference>
<dbReference type="PANTHER" id="PTHR23180">
    <property type="entry name" value="CENTAURIN/ARF"/>
    <property type="match status" value="1"/>
</dbReference>
<name>A0A2G9S281_AQUCT</name>
<gene>
    <name evidence="12" type="ORF">AB205_0091250</name>
</gene>
<dbReference type="PANTHER" id="PTHR23180:SF241">
    <property type="entry name" value="ARF-GAP WITH COILED-COIL, ANK REPEAT AND PH DOMAIN-CONTAINING PROTEIN 2"/>
    <property type="match status" value="1"/>
</dbReference>
<accession>A0A2G9S281</accession>
<dbReference type="EMBL" id="KV929613">
    <property type="protein sequence ID" value="PIO34246.1"/>
    <property type="molecule type" value="Genomic_DNA"/>
</dbReference>
<dbReference type="GO" id="GO:0010008">
    <property type="term" value="C:endosome membrane"/>
    <property type="evidence" value="ECO:0007669"/>
    <property type="project" value="UniProtKB-SubCell"/>
</dbReference>
<keyword evidence="5 9" id="KW-0863">Zinc-finger</keyword>
<comment type="domain">
    <text evidence="9">The BAR domain mediates homodimerization, it can neither bind membrane nor impart curvature, but instead requires the neighboring PH domain to achieve these functions.</text>
</comment>
<dbReference type="GO" id="GO:0005096">
    <property type="term" value="F:GTPase activator activity"/>
    <property type="evidence" value="ECO:0007669"/>
    <property type="project" value="UniProtKB-KW"/>
</dbReference>
<dbReference type="InterPro" id="IPR011993">
    <property type="entry name" value="PH-like_dom_sf"/>
</dbReference>
<comment type="activity regulation">
    <text evidence="9">GAP activity stimulated by phosphatidylinositol 4,5-bisphosphate (PIP2) and phosphatidic acid.</text>
</comment>
<keyword evidence="4 9" id="KW-0677">Repeat</keyword>
<evidence type="ECO:0000313" key="13">
    <source>
        <dbReference type="Proteomes" id="UP000228934"/>
    </source>
</evidence>
<dbReference type="Pfam" id="PF16746">
    <property type="entry name" value="BAR_3"/>
    <property type="match status" value="1"/>
</dbReference>
<evidence type="ECO:0000256" key="2">
    <source>
        <dbReference type="ARBA" id="ARBA00022468"/>
    </source>
</evidence>
<evidence type="ECO:0000256" key="9">
    <source>
        <dbReference type="RuleBase" id="RU369028"/>
    </source>
</evidence>
<sequence>MIDAGKAYCTANKQFMNGIRDLAQYSSKDKVIESSLTKFSDSLEEMIKFHNILFDQAQRSIKSQLQTFVKEDLRKFKDAKKQFDKVSEEKENALAKNAQVQRTKQHEVEEATNILTATRKCFRHIALDYVLQMLSFMYAHLAFFHQGYDLFSELEPYMQNLGKQLDCLVVDAAKEKRDMELKHSTIQQKGLSADDSSYECNADAENGVVMEGYLFKRASNAFKTWNRRWFSIQNNQLVYQKKFKVSSRTFFGHYFF</sequence>
<dbReference type="InterPro" id="IPR004148">
    <property type="entry name" value="BAR_dom"/>
</dbReference>
<keyword evidence="9" id="KW-0967">Endosome</keyword>
<organism evidence="12 13">
    <name type="scientific">Aquarana catesbeiana</name>
    <name type="common">American bullfrog</name>
    <name type="synonym">Rana catesbeiana</name>
    <dbReference type="NCBI Taxonomy" id="8400"/>
    <lineage>
        <taxon>Eukaryota</taxon>
        <taxon>Metazoa</taxon>
        <taxon>Chordata</taxon>
        <taxon>Craniata</taxon>
        <taxon>Vertebrata</taxon>
        <taxon>Euteleostomi</taxon>
        <taxon>Amphibia</taxon>
        <taxon>Batrachia</taxon>
        <taxon>Anura</taxon>
        <taxon>Neobatrachia</taxon>
        <taxon>Ranoidea</taxon>
        <taxon>Ranidae</taxon>
        <taxon>Aquarana</taxon>
    </lineage>
</organism>
<evidence type="ECO:0000313" key="12">
    <source>
        <dbReference type="EMBL" id="PIO34246.1"/>
    </source>
</evidence>
<keyword evidence="8" id="KW-0472">Membrane</keyword>
<dbReference type="FunFam" id="1.20.1270.60:FF:000025">
    <property type="entry name" value="arf-GAP with coiled-coil, ANK repeat and PH domain-containing protein 2"/>
    <property type="match status" value="1"/>
</dbReference>